<dbReference type="InterPro" id="IPR036882">
    <property type="entry name" value="Alba-like_dom_sf"/>
</dbReference>
<dbReference type="AlphaFoldDB" id="A0A4U3M8R0"/>
<gene>
    <name evidence="1" type="ORF">FDA94_28995</name>
</gene>
<dbReference type="GO" id="GO:0003676">
    <property type="term" value="F:nucleic acid binding"/>
    <property type="evidence" value="ECO:0007669"/>
    <property type="project" value="InterPro"/>
</dbReference>
<organism evidence="1 2">
    <name type="scientific">Herbidospora galbida</name>
    <dbReference type="NCBI Taxonomy" id="2575442"/>
    <lineage>
        <taxon>Bacteria</taxon>
        <taxon>Bacillati</taxon>
        <taxon>Actinomycetota</taxon>
        <taxon>Actinomycetes</taxon>
        <taxon>Streptosporangiales</taxon>
        <taxon>Streptosporangiaceae</taxon>
        <taxon>Herbidospora</taxon>
    </lineage>
</organism>
<evidence type="ECO:0000313" key="2">
    <source>
        <dbReference type="Proteomes" id="UP000308705"/>
    </source>
</evidence>
<name>A0A4U3M8R0_9ACTN</name>
<accession>A0A4U3M8R0</accession>
<protein>
    <submittedName>
        <fullName evidence="1">Stage V sporulation protein S</fullName>
    </submittedName>
</protein>
<sequence length="84" mass="8937">MLLKVSGKSDAPKLASAISHAIYEGKEVFIRAIGAGAVNQTCKAMAIAQGYVGPRGLSLTFRPAFTIIQMDDGEVTGLVFQVFY</sequence>
<dbReference type="OrthoDB" id="9796055at2"/>
<evidence type="ECO:0000313" key="1">
    <source>
        <dbReference type="EMBL" id="TKK84712.1"/>
    </source>
</evidence>
<dbReference type="EMBL" id="SZQA01000033">
    <property type="protein sequence ID" value="TKK84712.1"/>
    <property type="molecule type" value="Genomic_DNA"/>
</dbReference>
<dbReference type="Pfam" id="PF04232">
    <property type="entry name" value="SpoVS"/>
    <property type="match status" value="1"/>
</dbReference>
<dbReference type="PANTHER" id="PTHR35331:SF1">
    <property type="entry name" value="STAGE V SPORULATION PROTEIN S"/>
    <property type="match status" value="1"/>
</dbReference>
<comment type="caution">
    <text evidence="1">The sequence shown here is derived from an EMBL/GenBank/DDBJ whole genome shotgun (WGS) entry which is preliminary data.</text>
</comment>
<dbReference type="PANTHER" id="PTHR35331">
    <property type="entry name" value="STAGE V SPORULATION PROTEIN S"/>
    <property type="match status" value="1"/>
</dbReference>
<proteinExistence type="predicted"/>
<keyword evidence="2" id="KW-1185">Reference proteome</keyword>
<dbReference type="Proteomes" id="UP000308705">
    <property type="component" value="Unassembled WGS sequence"/>
</dbReference>
<dbReference type="Gene3D" id="3.30.110.20">
    <property type="entry name" value="Alba-like domain"/>
    <property type="match status" value="1"/>
</dbReference>
<reference evidence="1 2" key="1">
    <citation type="submission" date="2019-04" db="EMBL/GenBank/DDBJ databases">
        <title>Herbidospora sp. NEAU-GS14.nov., a novel actinomycete isolated from soil.</title>
        <authorList>
            <person name="Han L."/>
        </authorList>
    </citation>
    <scope>NUCLEOTIDE SEQUENCE [LARGE SCALE GENOMIC DNA]</scope>
    <source>
        <strain evidence="1 2">NEAU-GS14</strain>
    </source>
</reference>
<dbReference type="InterPro" id="IPR007347">
    <property type="entry name" value="SpoVS"/>
</dbReference>